<dbReference type="Pfam" id="PF00692">
    <property type="entry name" value="dUTPase"/>
    <property type="match status" value="1"/>
</dbReference>
<gene>
    <name evidence="2" type="ORF">ZIOFF_015848</name>
</gene>
<evidence type="ECO:0000259" key="1">
    <source>
        <dbReference type="Pfam" id="PF00692"/>
    </source>
</evidence>
<evidence type="ECO:0000313" key="3">
    <source>
        <dbReference type="Proteomes" id="UP000734854"/>
    </source>
</evidence>
<dbReference type="InterPro" id="IPR036157">
    <property type="entry name" value="dUTPase-like_sf"/>
</dbReference>
<dbReference type="PANTHER" id="PTHR33070">
    <property type="entry name" value="OS06G0725500 PROTEIN"/>
    <property type="match status" value="1"/>
</dbReference>
<protein>
    <recommendedName>
        <fullName evidence="1">dUTPase-like domain-containing protein</fullName>
    </recommendedName>
</protein>
<feature type="domain" description="dUTPase-like" evidence="1">
    <location>
        <begin position="278"/>
        <end position="331"/>
    </location>
</feature>
<proteinExistence type="predicted"/>
<dbReference type="InterPro" id="IPR004320">
    <property type="entry name" value="BPS1_pln"/>
</dbReference>
<dbReference type="GO" id="GO:0048367">
    <property type="term" value="P:shoot system development"/>
    <property type="evidence" value="ECO:0007669"/>
    <property type="project" value="InterPro"/>
</dbReference>
<dbReference type="SUPFAM" id="SSF51283">
    <property type="entry name" value="dUTPase-like"/>
    <property type="match status" value="1"/>
</dbReference>
<name>A0A8J5I1W1_ZINOF</name>
<dbReference type="GO" id="GO:0048364">
    <property type="term" value="P:root development"/>
    <property type="evidence" value="ECO:0007669"/>
    <property type="project" value="InterPro"/>
</dbReference>
<dbReference type="EMBL" id="JACMSC010000004">
    <property type="protein sequence ID" value="KAG6525877.1"/>
    <property type="molecule type" value="Genomic_DNA"/>
</dbReference>
<keyword evidence="3" id="KW-1185">Reference proteome</keyword>
<dbReference type="PANTHER" id="PTHR33070:SF120">
    <property type="entry name" value="EXPRESSED PROTEIN"/>
    <property type="match status" value="1"/>
</dbReference>
<dbReference type="Pfam" id="PF03087">
    <property type="entry name" value="BPS1"/>
    <property type="match status" value="1"/>
</dbReference>
<evidence type="ECO:0000313" key="2">
    <source>
        <dbReference type="EMBL" id="KAG6525877.1"/>
    </source>
</evidence>
<dbReference type="Gene3D" id="2.70.40.10">
    <property type="match status" value="1"/>
</dbReference>
<dbReference type="Proteomes" id="UP000734854">
    <property type="component" value="Unassembled WGS sequence"/>
</dbReference>
<reference evidence="2 3" key="1">
    <citation type="submission" date="2020-08" db="EMBL/GenBank/DDBJ databases">
        <title>Plant Genome Project.</title>
        <authorList>
            <person name="Zhang R.-G."/>
        </authorList>
    </citation>
    <scope>NUCLEOTIDE SEQUENCE [LARGE SCALE GENOMIC DNA]</scope>
    <source>
        <tissue evidence="2">Rhizome</tissue>
    </source>
</reference>
<comment type="caution">
    <text evidence="2">The sequence shown here is derived from an EMBL/GenBank/DDBJ whole genome shotgun (WGS) entry which is preliminary data.</text>
</comment>
<organism evidence="2 3">
    <name type="scientific">Zingiber officinale</name>
    <name type="common">Ginger</name>
    <name type="synonym">Amomum zingiber</name>
    <dbReference type="NCBI Taxonomy" id="94328"/>
    <lineage>
        <taxon>Eukaryota</taxon>
        <taxon>Viridiplantae</taxon>
        <taxon>Streptophyta</taxon>
        <taxon>Embryophyta</taxon>
        <taxon>Tracheophyta</taxon>
        <taxon>Spermatophyta</taxon>
        <taxon>Magnoliopsida</taxon>
        <taxon>Liliopsida</taxon>
        <taxon>Zingiberales</taxon>
        <taxon>Zingiberaceae</taxon>
        <taxon>Zingiber</taxon>
    </lineage>
</organism>
<dbReference type="AlphaFoldDB" id="A0A8J5I1W1"/>
<sequence>MALRRQGEEVTKIDMHTNILPDKKLRKNIQSCFRALNHMDDKAALSYIGDEEFDSLKVFKILKEARELTVSLLQSIFNFSSMPRPKTKANRWSLISNALHKRKIACKDESEDVEANDGGVPKIQFQLQMFQNSIEHSEEGLDFLYRRIIRNRVAVLNFFSLGYDQWRHGEANLLITRGMVGRLSNTPNIGFAYEIQGVVDYLTSHGVRALPGRISVNFSNYTAARDCPIQEEEESELIEKYPGIDICLGYEDDYNQIQASSDKEEYLYILVHRLTNSAVMLEQKSSRAAGFDLAADKTTIIEPRGRALISTRLSLEIPWGTYGRIATRSNAA</sequence>
<dbReference type="InterPro" id="IPR029054">
    <property type="entry name" value="dUTPase-like"/>
</dbReference>
<accession>A0A8J5I1W1</accession>